<evidence type="ECO:0000313" key="2">
    <source>
        <dbReference type="Proteomes" id="UP000799324"/>
    </source>
</evidence>
<keyword evidence="2" id="KW-1185">Reference proteome</keyword>
<sequence>MVVGACPLSYFVLRMRCQTTIQVGRNCNISAYGLLMIFPLACRSLAETRMSLMKRCARLLLVVCIISTAAPRTDRRRTPGISSVFG</sequence>
<organism evidence="1 2">
    <name type="scientific">Lophiostoma macrostomum CBS 122681</name>
    <dbReference type="NCBI Taxonomy" id="1314788"/>
    <lineage>
        <taxon>Eukaryota</taxon>
        <taxon>Fungi</taxon>
        <taxon>Dikarya</taxon>
        <taxon>Ascomycota</taxon>
        <taxon>Pezizomycotina</taxon>
        <taxon>Dothideomycetes</taxon>
        <taxon>Pleosporomycetidae</taxon>
        <taxon>Pleosporales</taxon>
        <taxon>Lophiostomataceae</taxon>
        <taxon>Lophiostoma</taxon>
    </lineage>
</organism>
<dbReference type="EMBL" id="MU004290">
    <property type="protein sequence ID" value="KAF2662161.1"/>
    <property type="molecule type" value="Genomic_DNA"/>
</dbReference>
<dbReference type="AlphaFoldDB" id="A0A6A6TS49"/>
<gene>
    <name evidence="1" type="ORF">K491DRAFT_281795</name>
</gene>
<proteinExistence type="predicted"/>
<evidence type="ECO:0000313" key="1">
    <source>
        <dbReference type="EMBL" id="KAF2662161.1"/>
    </source>
</evidence>
<reference evidence="1" key="1">
    <citation type="journal article" date="2020" name="Stud. Mycol.">
        <title>101 Dothideomycetes genomes: a test case for predicting lifestyles and emergence of pathogens.</title>
        <authorList>
            <person name="Haridas S."/>
            <person name="Albert R."/>
            <person name="Binder M."/>
            <person name="Bloem J."/>
            <person name="Labutti K."/>
            <person name="Salamov A."/>
            <person name="Andreopoulos B."/>
            <person name="Baker S."/>
            <person name="Barry K."/>
            <person name="Bills G."/>
            <person name="Bluhm B."/>
            <person name="Cannon C."/>
            <person name="Castanera R."/>
            <person name="Culley D."/>
            <person name="Daum C."/>
            <person name="Ezra D."/>
            <person name="Gonzalez J."/>
            <person name="Henrissat B."/>
            <person name="Kuo A."/>
            <person name="Liang C."/>
            <person name="Lipzen A."/>
            <person name="Lutzoni F."/>
            <person name="Magnuson J."/>
            <person name="Mondo S."/>
            <person name="Nolan M."/>
            <person name="Ohm R."/>
            <person name="Pangilinan J."/>
            <person name="Park H.-J."/>
            <person name="Ramirez L."/>
            <person name="Alfaro M."/>
            <person name="Sun H."/>
            <person name="Tritt A."/>
            <person name="Yoshinaga Y."/>
            <person name="Zwiers L.-H."/>
            <person name="Turgeon B."/>
            <person name="Goodwin S."/>
            <person name="Spatafora J."/>
            <person name="Crous P."/>
            <person name="Grigoriev I."/>
        </authorList>
    </citation>
    <scope>NUCLEOTIDE SEQUENCE</scope>
    <source>
        <strain evidence="1">CBS 122681</strain>
    </source>
</reference>
<dbReference type="Proteomes" id="UP000799324">
    <property type="component" value="Unassembled WGS sequence"/>
</dbReference>
<name>A0A6A6TS49_9PLEO</name>
<accession>A0A6A6TS49</accession>
<protein>
    <submittedName>
        <fullName evidence="1">Uncharacterized protein</fullName>
    </submittedName>
</protein>